<evidence type="ECO:0000256" key="2">
    <source>
        <dbReference type="ARBA" id="ARBA00023242"/>
    </source>
</evidence>
<comment type="similarity">
    <text evidence="1">Belongs to the UPF0415 family.</text>
</comment>
<proteinExistence type="inferred from homology"/>
<evidence type="ECO:0000259" key="5">
    <source>
        <dbReference type="Pfam" id="PF25344"/>
    </source>
</evidence>
<dbReference type="AlphaFoldDB" id="A0A8S1EPA6"/>
<feature type="domain" description="DUF5614" evidence="4">
    <location>
        <begin position="388"/>
        <end position="602"/>
    </location>
</feature>
<dbReference type="OrthoDB" id="441890at2759"/>
<feature type="domain" description="DUF1308" evidence="3">
    <location>
        <begin position="624"/>
        <end position="783"/>
    </location>
</feature>
<dbReference type="PANTHER" id="PTHR13379">
    <property type="entry name" value="UNCHARACTERIZED DUF1308"/>
    <property type="match status" value="1"/>
</dbReference>
<evidence type="ECO:0000259" key="4">
    <source>
        <dbReference type="Pfam" id="PF18474"/>
    </source>
</evidence>
<evidence type="ECO:0000256" key="1">
    <source>
        <dbReference type="ARBA" id="ARBA00006588"/>
    </source>
</evidence>
<keyword evidence="2" id="KW-0539">Nucleus</keyword>
<comment type="caution">
    <text evidence="6">The sequence shown here is derived from an EMBL/GenBank/DDBJ whole genome shotgun (WGS) entry which is preliminary data.</text>
</comment>
<evidence type="ECO:0000313" key="7">
    <source>
        <dbReference type="Proteomes" id="UP000494206"/>
    </source>
</evidence>
<dbReference type="Proteomes" id="UP000494206">
    <property type="component" value="Unassembled WGS sequence"/>
</dbReference>
<feature type="domain" description="PIF1/LRR1 pleckstrin homology" evidence="5">
    <location>
        <begin position="1"/>
        <end position="118"/>
    </location>
</feature>
<dbReference type="PANTHER" id="PTHR13379:SF0">
    <property type="entry name" value="UPF0415 PROTEIN C7ORF25"/>
    <property type="match status" value="1"/>
</dbReference>
<accession>A0A8S1EPA6</accession>
<organism evidence="6 7">
    <name type="scientific">Caenorhabditis bovis</name>
    <dbReference type="NCBI Taxonomy" id="2654633"/>
    <lineage>
        <taxon>Eukaryota</taxon>
        <taxon>Metazoa</taxon>
        <taxon>Ecdysozoa</taxon>
        <taxon>Nematoda</taxon>
        <taxon>Chromadorea</taxon>
        <taxon>Rhabditida</taxon>
        <taxon>Rhabditina</taxon>
        <taxon>Rhabditomorpha</taxon>
        <taxon>Rhabditoidea</taxon>
        <taxon>Rhabditidae</taxon>
        <taxon>Peloderinae</taxon>
        <taxon>Caenorhabditis</taxon>
    </lineage>
</organism>
<reference evidence="6 7" key="1">
    <citation type="submission" date="2020-04" db="EMBL/GenBank/DDBJ databases">
        <authorList>
            <person name="Laetsch R D."/>
            <person name="Stevens L."/>
            <person name="Kumar S."/>
            <person name="Blaxter L. M."/>
        </authorList>
    </citation>
    <scope>NUCLEOTIDE SEQUENCE [LARGE SCALE GENOMIC DNA]</scope>
</reference>
<keyword evidence="7" id="KW-1185">Reference proteome</keyword>
<name>A0A8S1EPA6_9PELO</name>
<evidence type="ECO:0000313" key="6">
    <source>
        <dbReference type="EMBL" id="CAB3405658.1"/>
    </source>
</evidence>
<dbReference type="InterPro" id="IPR010733">
    <property type="entry name" value="DUF1308"/>
</dbReference>
<dbReference type="Pfam" id="PF07000">
    <property type="entry name" value="DUF1308"/>
    <property type="match status" value="1"/>
</dbReference>
<dbReference type="InterPro" id="IPR057437">
    <property type="entry name" value="PIF1/LRR1_PH"/>
</dbReference>
<evidence type="ECO:0000259" key="3">
    <source>
        <dbReference type="Pfam" id="PF07000"/>
    </source>
</evidence>
<dbReference type="InterPro" id="IPR041076">
    <property type="entry name" value="DUF5614"/>
</dbReference>
<sequence>MRIPCEAVLMVSLAGRPPKRKRPTKAFLVLSRRATREDGRSHDYFIQVRLPTSKSEENKFKLPPFPEIMSRSIHEGKISFVFGNTTVLISQADSKLLTRLLETLGKIRRGETVELDSLTVSSNDFKPSRIEVRETSEYLAKRKGFSPFLETLTIQPGCINQIDHQWQMCKKLKVINFSGNPILERAKSSDFGVFRNLEHVASICLADCDIGNSPIEKQTLFFNSLPPNISFIDLSGNNLKIVPNLYKYRHVNGLSIANNRIKVLPGRLFKCLELRTLDIGKNPISYLPNVFHFTTSLQKIDTSETFIERVHEKEEMRILSRFNLRFIHTDGVDTLKAIAANVIHKHSNLMRIAPHVLPRTLIQETLDFYDDLSWLSALGMTDDLSLLLQQRIEECERLKVEIFEAKFSNVEGVFKMRNRLDAELRFLRTIEDGVKPLERKYLDTTNVTHLSNIIHSIEKFEDVIGILHTFAIRNVSHYSDEHTLKHTVDIVANNGQKWVKIVSRSARGILMDWMTGCSRNVFNQAKDYIRMSHKFKYNFAPPKICVYFCAGVADKMAEKLKRKNIEVIGNLIEIDTITKVPDDFLEMLEEDSEIEYSSNESDDDDEESGVTLSGNMMDTKGKVVNLDVSAVFVLISNMTHGGGANHRFASPLLEMQAVQEREKPAKPALERIMKDKQLLICQTAYDAVVKIMSTVSGPTEMERWKELEKKLKIVPDRISDRASNLAMSDRIKERNLKIFGSGDYYQAVTLTANKHFVSSAYHQGVAFNAFIHESRALSEQKERHLDWVPPQGPRPTHARRYYEDY</sequence>
<dbReference type="Gene3D" id="3.80.10.10">
    <property type="entry name" value="Ribonuclease Inhibitor"/>
    <property type="match status" value="1"/>
</dbReference>
<dbReference type="EMBL" id="CADEPM010000004">
    <property type="protein sequence ID" value="CAB3405658.1"/>
    <property type="molecule type" value="Genomic_DNA"/>
</dbReference>
<dbReference type="Pfam" id="PF25344">
    <property type="entry name" value="PH_LRR1"/>
    <property type="match status" value="1"/>
</dbReference>
<dbReference type="Pfam" id="PF18474">
    <property type="entry name" value="DUF5614"/>
    <property type="match status" value="1"/>
</dbReference>
<dbReference type="SUPFAM" id="SSF52058">
    <property type="entry name" value="L domain-like"/>
    <property type="match status" value="1"/>
</dbReference>
<protein>
    <submittedName>
        <fullName evidence="6">Uncharacterized protein</fullName>
    </submittedName>
</protein>
<dbReference type="InterPro" id="IPR032675">
    <property type="entry name" value="LRR_dom_sf"/>
</dbReference>
<gene>
    <name evidence="6" type="ORF">CBOVIS_LOCUS7829</name>
</gene>